<reference evidence="3" key="1">
    <citation type="submission" date="2015-04" db="EMBL/GenBank/DDBJ databases">
        <title>Physiological reanalysis, assessment of diazotrophy, and genome sequences of multiple isolates of Streptomyces thermoautotrophicus.</title>
        <authorList>
            <person name="MacKellar D.C."/>
            <person name="Lieber L."/>
            <person name="Norman J."/>
            <person name="Bolger A."/>
            <person name="Tobin C."/>
            <person name="Murray J.W."/>
            <person name="Chang R."/>
            <person name="Ford T."/>
            <person name="Nguyen P.Q."/>
            <person name="Woodward J."/>
            <person name="Permingeat H."/>
            <person name="Joshi N.S."/>
            <person name="Silver P.A."/>
            <person name="Usadel B."/>
            <person name="Rutherford A.W."/>
            <person name="Friesen M."/>
            <person name="Prell J."/>
        </authorList>
    </citation>
    <scope>NUCLEOTIDE SEQUENCE [LARGE SCALE GENOMIC DNA]</scope>
    <source>
        <strain evidence="3">H1</strain>
    </source>
</reference>
<name>A0A132MZY6_9ACTN</name>
<gene>
    <name evidence="2" type="ORF">LI90_4291</name>
</gene>
<evidence type="ECO:0008006" key="4">
    <source>
        <dbReference type="Google" id="ProtNLM"/>
    </source>
</evidence>
<dbReference type="AlphaFoldDB" id="A0A132MZY6"/>
<sequence length="187" mass="21319">MTDLVPDPIDQLRNDLEDALARIRRLEKQLAELHDQVSELAAASPAAGLEPDEPEAENAEQLNLIYYSEGSEEYARELRALAAWVRDVLIPFYGREPSSTRPWCPRWWAHPEAVTRLHSLWLAWQELTDPAAGRLGLKTWERDYLDPTMRELRAPDGPFSACSQAMHGHEAQHRLLDPPQVEDVPPL</sequence>
<dbReference type="PATRIC" id="fig|1469144.10.peg.4603"/>
<evidence type="ECO:0000313" key="2">
    <source>
        <dbReference type="EMBL" id="KWX03240.1"/>
    </source>
</evidence>
<protein>
    <recommendedName>
        <fullName evidence="4">DUF4913 domain-containing protein</fullName>
    </recommendedName>
</protein>
<organism evidence="2 3">
    <name type="scientific">Carbonactinospora thermoautotrophica</name>
    <dbReference type="NCBI Taxonomy" id="1469144"/>
    <lineage>
        <taxon>Bacteria</taxon>
        <taxon>Bacillati</taxon>
        <taxon>Actinomycetota</taxon>
        <taxon>Actinomycetes</taxon>
        <taxon>Kitasatosporales</taxon>
        <taxon>Carbonactinosporaceae</taxon>
        <taxon>Carbonactinospora</taxon>
    </lineage>
</organism>
<dbReference type="STRING" id="1469144.LI90_4291"/>
<accession>A0A132MZY6</accession>
<comment type="caution">
    <text evidence="2">The sequence shown here is derived from an EMBL/GenBank/DDBJ whole genome shotgun (WGS) entry which is preliminary data.</text>
</comment>
<dbReference type="EMBL" id="LAXD01000001">
    <property type="protein sequence ID" value="KWX03240.1"/>
    <property type="molecule type" value="Genomic_DNA"/>
</dbReference>
<dbReference type="Proteomes" id="UP000070188">
    <property type="component" value="Unassembled WGS sequence"/>
</dbReference>
<dbReference type="Pfam" id="PF16259">
    <property type="entry name" value="DUF4913"/>
    <property type="match status" value="1"/>
</dbReference>
<evidence type="ECO:0000256" key="1">
    <source>
        <dbReference type="SAM" id="Coils"/>
    </source>
</evidence>
<proteinExistence type="predicted"/>
<evidence type="ECO:0000313" key="3">
    <source>
        <dbReference type="Proteomes" id="UP000070188"/>
    </source>
</evidence>
<dbReference type="RefSeq" id="WP_096059181.1">
    <property type="nucleotide sequence ID" value="NZ_LAXD01000001.1"/>
</dbReference>
<keyword evidence="3" id="KW-1185">Reference proteome</keyword>
<dbReference type="InterPro" id="IPR032584">
    <property type="entry name" value="DUF4913"/>
</dbReference>
<keyword evidence="1" id="KW-0175">Coiled coil</keyword>
<feature type="coiled-coil region" evidence="1">
    <location>
        <begin position="9"/>
        <end position="43"/>
    </location>
</feature>